<dbReference type="Gene3D" id="2.40.30.10">
    <property type="entry name" value="Translation factors"/>
    <property type="match status" value="1"/>
</dbReference>
<dbReference type="AlphaFoldDB" id="A0A0C9SNS3"/>
<accession>A0A0C9SNS3</accession>
<keyword evidence="7" id="KW-0249">Electron transport</keyword>
<keyword evidence="5" id="KW-1003">Cell membrane</keyword>
<name>A0A0C9SNS3_PAXIN</name>
<dbReference type="InterPro" id="IPR051410">
    <property type="entry name" value="Ferric/Cupric_Reductase"/>
</dbReference>
<reference evidence="17" key="2">
    <citation type="submission" date="2015-01" db="EMBL/GenBank/DDBJ databases">
        <title>Evolutionary Origins and Diversification of the Mycorrhizal Mutualists.</title>
        <authorList>
            <consortium name="DOE Joint Genome Institute"/>
            <consortium name="Mycorrhizal Genomics Consortium"/>
            <person name="Kohler A."/>
            <person name="Kuo A."/>
            <person name="Nagy L.G."/>
            <person name="Floudas D."/>
            <person name="Copeland A."/>
            <person name="Barry K.W."/>
            <person name="Cichocki N."/>
            <person name="Veneault-Fourrey C."/>
            <person name="LaButti K."/>
            <person name="Lindquist E.A."/>
            <person name="Lipzen A."/>
            <person name="Lundell T."/>
            <person name="Morin E."/>
            <person name="Murat C."/>
            <person name="Riley R."/>
            <person name="Ohm R."/>
            <person name="Sun H."/>
            <person name="Tunlid A."/>
            <person name="Henrissat B."/>
            <person name="Grigoriev I.V."/>
            <person name="Hibbett D.S."/>
            <person name="Martin F."/>
        </authorList>
    </citation>
    <scope>NUCLEOTIDE SEQUENCE [LARGE SCALE GENOMIC DNA]</scope>
    <source>
        <strain evidence="17">ATCC 200175</strain>
    </source>
</reference>
<gene>
    <name evidence="16" type="ORF">PAXINDRAFT_102586</name>
</gene>
<feature type="transmembrane region" description="Helical" evidence="14">
    <location>
        <begin position="31"/>
        <end position="50"/>
    </location>
</feature>
<dbReference type="InterPro" id="IPR013121">
    <property type="entry name" value="Fe_red_NAD-bd_6"/>
</dbReference>
<dbReference type="GO" id="GO:0015677">
    <property type="term" value="P:copper ion import"/>
    <property type="evidence" value="ECO:0007669"/>
    <property type="project" value="TreeGrafter"/>
</dbReference>
<feature type="domain" description="FAD-binding FR-type" evidence="15">
    <location>
        <begin position="297"/>
        <end position="418"/>
    </location>
</feature>
<comment type="subcellular location">
    <subcellularLocation>
        <location evidence="1">Cell membrane</location>
        <topology evidence="1">Multi-pass membrane protein</topology>
    </subcellularLocation>
</comment>
<evidence type="ECO:0000256" key="6">
    <source>
        <dbReference type="ARBA" id="ARBA00022692"/>
    </source>
</evidence>
<feature type="transmembrane region" description="Helical" evidence="14">
    <location>
        <begin position="210"/>
        <end position="230"/>
    </location>
</feature>
<dbReference type="Pfam" id="PF01794">
    <property type="entry name" value="Ferric_reduct"/>
    <property type="match status" value="1"/>
</dbReference>
<evidence type="ECO:0000256" key="9">
    <source>
        <dbReference type="ARBA" id="ARBA00023002"/>
    </source>
</evidence>
<feature type="transmembrane region" description="Helical" evidence="14">
    <location>
        <begin position="178"/>
        <end position="198"/>
    </location>
</feature>
<proteinExistence type="inferred from homology"/>
<keyword evidence="9" id="KW-0560">Oxidoreductase</keyword>
<dbReference type="PANTHER" id="PTHR32361">
    <property type="entry name" value="FERRIC/CUPRIC REDUCTASE TRANSMEMBRANE COMPONENT"/>
    <property type="match status" value="1"/>
</dbReference>
<evidence type="ECO:0000256" key="12">
    <source>
        <dbReference type="ARBA" id="ARBA00023180"/>
    </source>
</evidence>
<evidence type="ECO:0000256" key="2">
    <source>
        <dbReference type="ARBA" id="ARBA00006278"/>
    </source>
</evidence>
<evidence type="ECO:0000259" key="15">
    <source>
        <dbReference type="PROSITE" id="PS51384"/>
    </source>
</evidence>
<keyword evidence="6 14" id="KW-0812">Transmembrane</keyword>
<dbReference type="EMBL" id="KN819634">
    <property type="protein sequence ID" value="KIJ08384.1"/>
    <property type="molecule type" value="Genomic_DNA"/>
</dbReference>
<evidence type="ECO:0000256" key="1">
    <source>
        <dbReference type="ARBA" id="ARBA00004651"/>
    </source>
</evidence>
<feature type="transmembrane region" description="Helical" evidence="14">
    <location>
        <begin position="144"/>
        <end position="166"/>
    </location>
</feature>
<evidence type="ECO:0000256" key="13">
    <source>
        <dbReference type="ARBA" id="ARBA00048483"/>
    </source>
</evidence>
<dbReference type="Pfam" id="PF08030">
    <property type="entry name" value="NAD_binding_6"/>
    <property type="match status" value="1"/>
</dbReference>
<dbReference type="Proteomes" id="UP000053647">
    <property type="component" value="Unassembled WGS sequence"/>
</dbReference>
<evidence type="ECO:0000256" key="14">
    <source>
        <dbReference type="SAM" id="Phobius"/>
    </source>
</evidence>
<dbReference type="GO" id="GO:0006879">
    <property type="term" value="P:intracellular iron ion homeostasis"/>
    <property type="evidence" value="ECO:0007669"/>
    <property type="project" value="TreeGrafter"/>
</dbReference>
<keyword evidence="10" id="KW-0406">Ion transport</keyword>
<evidence type="ECO:0000256" key="3">
    <source>
        <dbReference type="ARBA" id="ARBA00012668"/>
    </source>
</evidence>
<keyword evidence="11 14" id="KW-0472">Membrane</keyword>
<dbReference type="SUPFAM" id="SSF63380">
    <property type="entry name" value="Riboflavin synthase domain-like"/>
    <property type="match status" value="1"/>
</dbReference>
<dbReference type="PROSITE" id="PS51384">
    <property type="entry name" value="FAD_FR"/>
    <property type="match status" value="1"/>
</dbReference>
<dbReference type="SFLD" id="SFLDS00052">
    <property type="entry name" value="Ferric_Reductase_Domain"/>
    <property type="match status" value="1"/>
</dbReference>
<comment type="similarity">
    <text evidence="2">Belongs to the ferric reductase (FRE) family.</text>
</comment>
<dbReference type="SUPFAM" id="SSF52343">
    <property type="entry name" value="Ferredoxin reductase-like, C-terminal NADP-linked domain"/>
    <property type="match status" value="1"/>
</dbReference>
<dbReference type="Pfam" id="PF08022">
    <property type="entry name" value="FAD_binding_8"/>
    <property type="match status" value="1"/>
</dbReference>
<evidence type="ECO:0000256" key="4">
    <source>
        <dbReference type="ARBA" id="ARBA00022448"/>
    </source>
</evidence>
<dbReference type="HOGENOM" id="CLU_010365_6_1_1"/>
<evidence type="ECO:0000256" key="11">
    <source>
        <dbReference type="ARBA" id="ARBA00023136"/>
    </source>
</evidence>
<keyword evidence="4" id="KW-0813">Transport</keyword>
<dbReference type="EC" id="1.16.1.9" evidence="3"/>
<sequence>MASSNAGAANHTLTGRSQSIQGIVLYPEEPYLILASVLLVVGCFQWGSFFHSKFTSRRCFIRDEESTPASRRGGSILSLPLAVVNFYRTVAFRTTIGIGSYIFNLAEVFATLAYIALLLVWTFIISSDPDGEPLNWCSRAGLLAASQFPFITILGTKNNIVSLITGIGPDKLNYLHRLAARACLALVGIHVLGGVNNFSFYGSASNKSQLFGIVAALTFAGLAVVSLRPVRERVYELFFYLHFIAIIVIMLATIIHIEEFSGTSFTYYIWPSFIIWALDRLIRTARLVFFNLAYFGFGKKSGTLDATTELLSDNLVRVRFRRASSFHWSPGQFAYLIMPSVSRLPFEAHPFSISSVDSTLFAPEEAVADGGPGSPYRKELVFLIGVRGGFTKRLKEVAARHESVKVYVDGPYGDAVSLGCYDTSLLIAGGTGITYTLPAFLNIIESVRNGSSRCRRVVLIWSIRDSDFLRWVEEALTKANKFAPPGLKVVIRIFLTSDRPPPAAATPPNPFASTASLSNPFEHQNPFQDPANSFDKPDGLILSAPWLQIASGRPNLQGILEDEIHAATGRVSVSVCGPNAMARIVRKALRFPWSSPVSPLNGGPTVTLHIESFGYA</sequence>
<reference evidence="16 17" key="1">
    <citation type="submission" date="2014-06" db="EMBL/GenBank/DDBJ databases">
        <authorList>
            <consortium name="DOE Joint Genome Institute"/>
            <person name="Kuo A."/>
            <person name="Kohler A."/>
            <person name="Nagy L.G."/>
            <person name="Floudas D."/>
            <person name="Copeland A."/>
            <person name="Barry K.W."/>
            <person name="Cichocki N."/>
            <person name="Veneault-Fourrey C."/>
            <person name="LaButti K."/>
            <person name="Lindquist E.A."/>
            <person name="Lipzen A."/>
            <person name="Lundell T."/>
            <person name="Morin E."/>
            <person name="Murat C."/>
            <person name="Sun H."/>
            <person name="Tunlid A."/>
            <person name="Henrissat B."/>
            <person name="Grigoriev I.V."/>
            <person name="Hibbett D.S."/>
            <person name="Martin F."/>
            <person name="Nordberg H.P."/>
            <person name="Cantor M.N."/>
            <person name="Hua S.X."/>
        </authorList>
    </citation>
    <scope>NUCLEOTIDE SEQUENCE [LARGE SCALE GENOMIC DNA]</scope>
    <source>
        <strain evidence="16 17">ATCC 200175</strain>
    </source>
</reference>
<dbReference type="SFLD" id="SFLDG01168">
    <property type="entry name" value="Ferric_reductase_subgroup_(FRE"/>
    <property type="match status" value="1"/>
</dbReference>
<comment type="catalytic activity">
    <reaction evidence="13">
        <text>2 a Fe(II)-siderophore + NADP(+) + H(+) = 2 a Fe(III)-siderophore + NADPH</text>
        <dbReference type="Rhea" id="RHEA:28795"/>
        <dbReference type="Rhea" id="RHEA-COMP:11342"/>
        <dbReference type="Rhea" id="RHEA-COMP:11344"/>
        <dbReference type="ChEBI" id="CHEBI:15378"/>
        <dbReference type="ChEBI" id="CHEBI:29033"/>
        <dbReference type="ChEBI" id="CHEBI:29034"/>
        <dbReference type="ChEBI" id="CHEBI:57783"/>
        <dbReference type="ChEBI" id="CHEBI:58349"/>
        <dbReference type="EC" id="1.16.1.9"/>
    </reaction>
</comment>
<dbReference type="GO" id="GO:0006826">
    <property type="term" value="P:iron ion transport"/>
    <property type="evidence" value="ECO:0007669"/>
    <property type="project" value="UniProtKB-ARBA"/>
</dbReference>
<dbReference type="InterPro" id="IPR017938">
    <property type="entry name" value="Riboflavin_synthase-like_b-brl"/>
</dbReference>
<organism evidence="16 17">
    <name type="scientific">Paxillus involutus ATCC 200175</name>
    <dbReference type="NCBI Taxonomy" id="664439"/>
    <lineage>
        <taxon>Eukaryota</taxon>
        <taxon>Fungi</taxon>
        <taxon>Dikarya</taxon>
        <taxon>Basidiomycota</taxon>
        <taxon>Agaricomycotina</taxon>
        <taxon>Agaricomycetes</taxon>
        <taxon>Agaricomycetidae</taxon>
        <taxon>Boletales</taxon>
        <taxon>Paxilineae</taxon>
        <taxon>Paxillaceae</taxon>
        <taxon>Paxillus</taxon>
    </lineage>
</organism>
<evidence type="ECO:0000256" key="7">
    <source>
        <dbReference type="ARBA" id="ARBA00022982"/>
    </source>
</evidence>
<evidence type="ECO:0000313" key="17">
    <source>
        <dbReference type="Proteomes" id="UP000053647"/>
    </source>
</evidence>
<evidence type="ECO:0000256" key="5">
    <source>
        <dbReference type="ARBA" id="ARBA00022475"/>
    </source>
</evidence>
<keyword evidence="8 14" id="KW-1133">Transmembrane helix</keyword>
<feature type="transmembrane region" description="Helical" evidence="14">
    <location>
        <begin position="101"/>
        <end position="124"/>
    </location>
</feature>
<dbReference type="InterPro" id="IPR013130">
    <property type="entry name" value="Fe3_Rdtase_TM_dom"/>
</dbReference>
<dbReference type="InterPro" id="IPR013112">
    <property type="entry name" value="FAD-bd_8"/>
</dbReference>
<dbReference type="InterPro" id="IPR039261">
    <property type="entry name" value="FNR_nucleotide-bd"/>
</dbReference>
<keyword evidence="17" id="KW-1185">Reference proteome</keyword>
<dbReference type="CDD" id="cd06186">
    <property type="entry name" value="NOX_Duox_like_FAD_NADP"/>
    <property type="match status" value="1"/>
</dbReference>
<feature type="transmembrane region" description="Helical" evidence="14">
    <location>
        <begin position="237"/>
        <end position="257"/>
    </location>
</feature>
<dbReference type="InterPro" id="IPR017927">
    <property type="entry name" value="FAD-bd_FR_type"/>
</dbReference>
<evidence type="ECO:0000256" key="8">
    <source>
        <dbReference type="ARBA" id="ARBA00022989"/>
    </source>
</evidence>
<dbReference type="OrthoDB" id="4494341at2759"/>
<keyword evidence="12" id="KW-0325">Glycoprotein</keyword>
<dbReference type="GO" id="GO:0052851">
    <property type="term" value="F:ferric-chelate reductase (NADPH) activity"/>
    <property type="evidence" value="ECO:0007669"/>
    <property type="project" value="UniProtKB-EC"/>
</dbReference>
<dbReference type="Gene3D" id="3.40.50.80">
    <property type="entry name" value="Nucleotide-binding domain of ferredoxin-NADP reductase (FNR) module"/>
    <property type="match status" value="1"/>
</dbReference>
<evidence type="ECO:0000256" key="10">
    <source>
        <dbReference type="ARBA" id="ARBA00023065"/>
    </source>
</evidence>
<dbReference type="GO" id="GO:0005886">
    <property type="term" value="C:plasma membrane"/>
    <property type="evidence" value="ECO:0007669"/>
    <property type="project" value="UniProtKB-SubCell"/>
</dbReference>
<dbReference type="PANTHER" id="PTHR32361:SF9">
    <property type="entry name" value="FERRIC REDUCTASE TRANSMEMBRANE COMPONENT 3-RELATED"/>
    <property type="match status" value="1"/>
</dbReference>
<protein>
    <recommendedName>
        <fullName evidence="3">ferric-chelate reductase (NADPH)</fullName>
        <ecNumber evidence="3">1.16.1.9</ecNumber>
    </recommendedName>
</protein>
<evidence type="ECO:0000313" key="16">
    <source>
        <dbReference type="EMBL" id="KIJ08384.1"/>
    </source>
</evidence>